<dbReference type="AlphaFoldDB" id="A0A2H1W4A3"/>
<dbReference type="EMBL" id="ODYU01005924">
    <property type="protein sequence ID" value="SOQ47324.1"/>
    <property type="molecule type" value="Genomic_DNA"/>
</dbReference>
<protein>
    <submittedName>
        <fullName evidence="2">SFRICE_014523</fullName>
    </submittedName>
</protein>
<accession>A0A2H1W4A3</accession>
<reference evidence="2" key="1">
    <citation type="submission" date="2016-07" db="EMBL/GenBank/DDBJ databases">
        <authorList>
            <person name="Bretaudeau A."/>
        </authorList>
    </citation>
    <scope>NUCLEOTIDE SEQUENCE</scope>
    <source>
        <strain evidence="2">Rice</strain>
        <tissue evidence="2">Whole body</tissue>
    </source>
</reference>
<proteinExistence type="predicted"/>
<feature type="region of interest" description="Disordered" evidence="1">
    <location>
        <begin position="38"/>
        <end position="57"/>
    </location>
</feature>
<organism evidence="2">
    <name type="scientific">Spodoptera frugiperda</name>
    <name type="common">Fall armyworm</name>
    <dbReference type="NCBI Taxonomy" id="7108"/>
    <lineage>
        <taxon>Eukaryota</taxon>
        <taxon>Metazoa</taxon>
        <taxon>Ecdysozoa</taxon>
        <taxon>Arthropoda</taxon>
        <taxon>Hexapoda</taxon>
        <taxon>Insecta</taxon>
        <taxon>Pterygota</taxon>
        <taxon>Neoptera</taxon>
        <taxon>Endopterygota</taxon>
        <taxon>Lepidoptera</taxon>
        <taxon>Glossata</taxon>
        <taxon>Ditrysia</taxon>
        <taxon>Noctuoidea</taxon>
        <taxon>Noctuidae</taxon>
        <taxon>Amphipyrinae</taxon>
        <taxon>Spodoptera</taxon>
    </lineage>
</organism>
<sequence>MFPHTPVNKQIDHLMVSNRRRPWTPETSEAFQVRCRPFGAGKRADGSPDGKQSLPPIDTRNTRVSIYWSTTIYYQLNCLLLPRKKT</sequence>
<name>A0A2H1W4A3_SPOFR</name>
<evidence type="ECO:0000313" key="2">
    <source>
        <dbReference type="EMBL" id="SOQ47324.1"/>
    </source>
</evidence>
<evidence type="ECO:0000256" key="1">
    <source>
        <dbReference type="SAM" id="MobiDB-lite"/>
    </source>
</evidence>
<gene>
    <name evidence="2" type="ORF">SFRICE_014523</name>
</gene>